<evidence type="ECO:0000313" key="1">
    <source>
        <dbReference type="EMBL" id="SMF52433.1"/>
    </source>
</evidence>
<dbReference type="Proteomes" id="UP000192920">
    <property type="component" value="Unassembled WGS sequence"/>
</dbReference>
<sequence>MKTPPDGRLVAQKNETAVLRALHRYGWLRTRDLAVLVWHSFTRLLLGRHPSLAPLAATDTAIRMAQRTLARMRRQRLVLSTNAPNGSRIHALSERGARVLQGLGVPATTGKDLVRDYHAAFFLHRCIANEVAISATMAGYRVSTEREIAQGRWLGGGNGIAGKKPDVLVRSGAMAWWVEVEHSHKNRNDYAKLLRWLVAIWQNTPRPGEAAPLHEDVTLRQVVFICTKAFAKKLTADLQEQGWSAEQVASRLRYEASLYSFEAIAFF</sequence>
<dbReference type="AlphaFoldDB" id="A0A1Y6CGV5"/>
<keyword evidence="2" id="KW-1185">Reference proteome</keyword>
<evidence type="ECO:0000313" key="2">
    <source>
        <dbReference type="Proteomes" id="UP000192920"/>
    </source>
</evidence>
<proteinExistence type="predicted"/>
<gene>
    <name evidence="1" type="ORF">SAMN02745746_03766</name>
</gene>
<name>A0A1Y6CGV5_9NEIS</name>
<dbReference type="RefSeq" id="WP_085277757.1">
    <property type="nucleotide sequence ID" value="NZ_FXAG01000028.1"/>
</dbReference>
<reference evidence="2" key="1">
    <citation type="submission" date="2017-04" db="EMBL/GenBank/DDBJ databases">
        <authorList>
            <person name="Varghese N."/>
            <person name="Submissions S."/>
        </authorList>
    </citation>
    <scope>NUCLEOTIDE SEQUENCE [LARGE SCALE GENOMIC DNA]</scope>
    <source>
        <strain evidence="2">DSM 22618</strain>
    </source>
</reference>
<dbReference type="EMBL" id="FXAG01000028">
    <property type="protein sequence ID" value="SMF52433.1"/>
    <property type="molecule type" value="Genomic_DNA"/>
</dbReference>
<protein>
    <recommendedName>
        <fullName evidence="3">Replication-relaxation</fullName>
    </recommendedName>
</protein>
<accession>A0A1Y6CGV5</accession>
<organism evidence="1 2">
    <name type="scientific">Pseudogulbenkiania subflava DSM 22618</name>
    <dbReference type="NCBI Taxonomy" id="1123014"/>
    <lineage>
        <taxon>Bacteria</taxon>
        <taxon>Pseudomonadati</taxon>
        <taxon>Pseudomonadota</taxon>
        <taxon>Betaproteobacteria</taxon>
        <taxon>Neisseriales</taxon>
        <taxon>Chromobacteriaceae</taxon>
        <taxon>Pseudogulbenkiania</taxon>
    </lineage>
</organism>
<evidence type="ECO:0008006" key="3">
    <source>
        <dbReference type="Google" id="ProtNLM"/>
    </source>
</evidence>